<dbReference type="InterPro" id="IPR036388">
    <property type="entry name" value="WH-like_DNA-bd_sf"/>
</dbReference>
<evidence type="ECO:0000256" key="2">
    <source>
        <dbReference type="SAM" id="Coils"/>
    </source>
</evidence>
<dbReference type="InterPro" id="IPR010921">
    <property type="entry name" value="Trp_repressor/repl_initiator"/>
</dbReference>
<dbReference type="AlphaFoldDB" id="A0A0R1KR56"/>
<dbReference type="Proteomes" id="UP000051581">
    <property type="component" value="Unassembled WGS sequence"/>
</dbReference>
<dbReference type="PANTHER" id="PTHR33795:SF1">
    <property type="entry name" value="INSERTION ELEMENT IS150 PROTEIN INSJ"/>
    <property type="match status" value="1"/>
</dbReference>
<dbReference type="SUPFAM" id="SSF48295">
    <property type="entry name" value="TrpR-like"/>
    <property type="match status" value="2"/>
</dbReference>
<evidence type="ECO:0000256" key="1">
    <source>
        <dbReference type="ARBA" id="ARBA00038232"/>
    </source>
</evidence>
<accession>A0A0R1KR56</accession>
<evidence type="ECO:0000313" key="4">
    <source>
        <dbReference type="EMBL" id="KRK85701.1"/>
    </source>
</evidence>
<dbReference type="PATRIC" id="fig|1423808.3.peg.2251"/>
<protein>
    <submittedName>
        <fullName evidence="4">ISPsy8, transposase OrfA</fullName>
    </submittedName>
</protein>
<reference evidence="4 5" key="1">
    <citation type="journal article" date="2015" name="Genome Announc.">
        <title>Expanding the biotechnology potential of lactobacilli through comparative genomics of 213 strains and associated genera.</title>
        <authorList>
            <person name="Sun Z."/>
            <person name="Harris H.M."/>
            <person name="McCann A."/>
            <person name="Guo C."/>
            <person name="Argimon S."/>
            <person name="Zhang W."/>
            <person name="Yang X."/>
            <person name="Jeffery I.B."/>
            <person name="Cooney J.C."/>
            <person name="Kagawa T.F."/>
            <person name="Liu W."/>
            <person name="Song Y."/>
            <person name="Salvetti E."/>
            <person name="Wrobel A."/>
            <person name="Rasinkangas P."/>
            <person name="Parkhill J."/>
            <person name="Rea M.C."/>
            <person name="O'Sullivan O."/>
            <person name="Ritari J."/>
            <person name="Douillard F.P."/>
            <person name="Paul Ross R."/>
            <person name="Yang R."/>
            <person name="Briner A.E."/>
            <person name="Felis G.E."/>
            <person name="de Vos W.M."/>
            <person name="Barrangou R."/>
            <person name="Klaenhammer T.R."/>
            <person name="Caufield P.W."/>
            <person name="Cui Y."/>
            <person name="Zhang H."/>
            <person name="O'Toole P.W."/>
        </authorList>
    </citation>
    <scope>NUCLEOTIDE SEQUENCE [LARGE SCALE GENOMIC DNA]</scope>
    <source>
        <strain evidence="4 5">DSM 19904</strain>
    </source>
</reference>
<dbReference type="Gene3D" id="1.10.10.10">
    <property type="entry name" value="Winged helix-like DNA-binding domain superfamily/Winged helix DNA-binding domain"/>
    <property type="match status" value="2"/>
</dbReference>
<dbReference type="EMBL" id="AZEA01000059">
    <property type="protein sequence ID" value="KRK85701.1"/>
    <property type="molecule type" value="Genomic_DNA"/>
</dbReference>
<dbReference type="PANTHER" id="PTHR33795">
    <property type="entry name" value="INSERTION ELEMENT IS150 PROTEIN INSJ"/>
    <property type="match status" value="1"/>
</dbReference>
<name>A0A0R1KR56_9LACO</name>
<dbReference type="InterPro" id="IPR055247">
    <property type="entry name" value="InsJ-like_HTH"/>
</dbReference>
<proteinExistence type="inferred from homology"/>
<gene>
    <name evidence="4" type="ORF">FD17_GL002219</name>
</gene>
<feature type="domain" description="Insertion element IS150 protein InsJ-like helix-turn-helix" evidence="3">
    <location>
        <begin position="65"/>
        <end position="116"/>
    </location>
</feature>
<dbReference type="GO" id="GO:0043565">
    <property type="term" value="F:sequence-specific DNA binding"/>
    <property type="evidence" value="ECO:0007669"/>
    <property type="project" value="InterPro"/>
</dbReference>
<keyword evidence="5" id="KW-1185">Reference proteome</keyword>
<feature type="coiled-coil region" evidence="2">
    <location>
        <begin position="135"/>
        <end position="162"/>
    </location>
</feature>
<evidence type="ECO:0000259" key="3">
    <source>
        <dbReference type="Pfam" id="PF13518"/>
    </source>
</evidence>
<feature type="domain" description="Insertion element IS150 protein InsJ-like helix-turn-helix" evidence="3">
    <location>
        <begin position="8"/>
        <end position="57"/>
    </location>
</feature>
<dbReference type="InterPro" id="IPR052057">
    <property type="entry name" value="IS150/IS1296_orfA-like"/>
</dbReference>
<keyword evidence="2" id="KW-0175">Coiled coil</keyword>
<comment type="caution">
    <text evidence="4">The sequence shown here is derived from an EMBL/GenBank/DDBJ whole genome shotgun (WGS) entry which is preliminary data.</text>
</comment>
<organism evidence="4 5">
    <name type="scientific">Lentilactobacillus sunkii DSM 19904</name>
    <dbReference type="NCBI Taxonomy" id="1423808"/>
    <lineage>
        <taxon>Bacteria</taxon>
        <taxon>Bacillati</taxon>
        <taxon>Bacillota</taxon>
        <taxon>Bacilli</taxon>
        <taxon>Lactobacillales</taxon>
        <taxon>Lactobacillaceae</taxon>
        <taxon>Lentilactobacillus</taxon>
    </lineage>
</organism>
<dbReference type="OrthoDB" id="5690222at2"/>
<evidence type="ECO:0000313" key="5">
    <source>
        <dbReference type="Proteomes" id="UP000051581"/>
    </source>
</evidence>
<sequence>MTKYSSKFKIKVVSRYFKGDIGYHDLCKQYHTSYGCARVWVQQAREQGIQSLEVKRSRATYSQSFKLAVIEYVRTHQISRAQAAAHFGISSSQVYAWNQIVDEQGVAGLRSKKRGKQTTNRKYNKSIKHLQPNQEEKYQQEILELKQRLHKAELDRDILKALATLTKKARK</sequence>
<comment type="similarity">
    <text evidence="1">Belongs to the IS150/IS1296 orfA family.</text>
</comment>
<dbReference type="Pfam" id="PF13518">
    <property type="entry name" value="HTH_28"/>
    <property type="match status" value="2"/>
</dbReference>